<protein>
    <submittedName>
        <fullName evidence="2">Uncharacterized protein</fullName>
    </submittedName>
</protein>
<sequence>MLRPLSQPATSTNQLSKAGQEARRRSLPTDLTRTAAQNLTPAPAGRTGPICTLISVTRHSPLNPLVQSSHSSVQKDGRCSSQNVQRFLPGMISKKSIKPNPQVSANLMKPLREETEGHDYALGFSPPSASGAFWTQAMDAELSNAGSIDVDSETEKASSWRDFHRLACHPDKQLTLEKLDEKVDVLRNLRTVLLPSIKHQLAAVLQSLDLSEGPAYPCPNPELTVKNLSELNDTWRNTISAVDNLALDPPLPIHDRRLQDFKRFRISSLQEKIDCSIREKLHDLLCECSSWICAWDSQEDTKDTKFQTRSASTKNRISTLVVNFGVRIDEVIAWSKLSDFLSFTKSAKNQRKNAKKCLKICVQSSMKIPCGERVLVRMNNQIIERREKLTNNQ</sequence>
<feature type="compositionally biased region" description="Polar residues" evidence="1">
    <location>
        <begin position="29"/>
        <end position="40"/>
    </location>
</feature>
<feature type="compositionally biased region" description="Polar residues" evidence="1">
    <location>
        <begin position="7"/>
        <end position="17"/>
    </location>
</feature>
<comment type="caution">
    <text evidence="2">The sequence shown here is derived from an EMBL/GenBank/DDBJ whole genome shotgun (WGS) entry which is preliminary data.</text>
</comment>
<gene>
    <name evidence="2" type="ORF">PCANC_08135</name>
</gene>
<dbReference type="PANTHER" id="PTHR33069">
    <property type="entry name" value="CHROMOSOME 7, WHOLE GENOME SHOTGUN SEQUENCE-RELATED"/>
    <property type="match status" value="1"/>
</dbReference>
<proteinExistence type="predicted"/>
<dbReference type="AlphaFoldDB" id="A0A2N5VLW2"/>
<accession>A0A2N5VLW2</accession>
<evidence type="ECO:0000313" key="2">
    <source>
        <dbReference type="EMBL" id="PLW50989.1"/>
    </source>
</evidence>
<name>A0A2N5VLW2_9BASI</name>
<dbReference type="Proteomes" id="UP000235388">
    <property type="component" value="Unassembled WGS sequence"/>
</dbReference>
<dbReference type="EMBL" id="PGCJ01000087">
    <property type="protein sequence ID" value="PLW50989.1"/>
    <property type="molecule type" value="Genomic_DNA"/>
</dbReference>
<feature type="region of interest" description="Disordered" evidence="1">
    <location>
        <begin position="1"/>
        <end position="47"/>
    </location>
</feature>
<reference evidence="2 3" key="1">
    <citation type="submission" date="2017-11" db="EMBL/GenBank/DDBJ databases">
        <title>De novo assembly and phasing of dikaryotic genomes from two isolates of Puccinia coronata f. sp. avenae, the causal agent of oat crown rust.</title>
        <authorList>
            <person name="Miller M.E."/>
            <person name="Zhang Y."/>
            <person name="Omidvar V."/>
            <person name="Sperschneider J."/>
            <person name="Schwessinger B."/>
            <person name="Raley C."/>
            <person name="Palmer J.M."/>
            <person name="Garnica D."/>
            <person name="Upadhyaya N."/>
            <person name="Rathjen J."/>
            <person name="Taylor J.M."/>
            <person name="Park R.F."/>
            <person name="Dodds P.N."/>
            <person name="Hirsch C.D."/>
            <person name="Kianian S.F."/>
            <person name="Figueroa M."/>
        </authorList>
    </citation>
    <scope>NUCLEOTIDE SEQUENCE [LARGE SCALE GENOMIC DNA]</scope>
    <source>
        <strain evidence="2">12NC29</strain>
    </source>
</reference>
<evidence type="ECO:0000313" key="3">
    <source>
        <dbReference type="Proteomes" id="UP000235388"/>
    </source>
</evidence>
<evidence type="ECO:0000256" key="1">
    <source>
        <dbReference type="SAM" id="MobiDB-lite"/>
    </source>
</evidence>
<dbReference type="PANTHER" id="PTHR33069:SF3">
    <property type="entry name" value="DYNEIN HEAVY CHAIN TAIL DOMAIN-CONTAINING PROTEIN"/>
    <property type="match status" value="1"/>
</dbReference>
<keyword evidence="3" id="KW-1185">Reference proteome</keyword>
<organism evidence="2 3">
    <name type="scientific">Puccinia coronata f. sp. avenae</name>
    <dbReference type="NCBI Taxonomy" id="200324"/>
    <lineage>
        <taxon>Eukaryota</taxon>
        <taxon>Fungi</taxon>
        <taxon>Dikarya</taxon>
        <taxon>Basidiomycota</taxon>
        <taxon>Pucciniomycotina</taxon>
        <taxon>Pucciniomycetes</taxon>
        <taxon>Pucciniales</taxon>
        <taxon>Pucciniaceae</taxon>
        <taxon>Puccinia</taxon>
    </lineage>
</organism>